<keyword evidence="2" id="KW-0677">Repeat</keyword>
<name>A0A1V9YIE3_ACHHY</name>
<proteinExistence type="inferred from homology"/>
<dbReference type="AlphaFoldDB" id="A0A1V9YIE3"/>
<evidence type="ECO:0000313" key="5">
    <source>
        <dbReference type="Proteomes" id="UP000243579"/>
    </source>
</evidence>
<sequence>MNIYPQQTYEVDAGRTIGHANPSVDRACKEIQAAVAGFGTDEDRLSAVLGSKSPVERCLIHLRYPELYQKSLLSEVRSETSGDYGKLLQLLAQPIEEAEAMIIRDATKGAGTNEKLLIPVLSGRSNLELNILKKAFFKLYETDLVVAVADDLSGDLKTFYLAVLNQMAQDYNPAIHTPAKAAEIADVIYKAGEGKWGTDESAFSNAICSVPPSFLAAVDAAYTAKYKHGLVHAIEKEFSGKAEDGLVYHVNLILRPIETIVAQVEKTMKGIGTDEYGLSATLVRYQHLLPQIKQAYHATYGTPLKERIHGETSGDYRKLLLAVLDYSG</sequence>
<evidence type="ECO:0000256" key="3">
    <source>
        <dbReference type="ARBA" id="ARBA00023216"/>
    </source>
</evidence>
<dbReference type="PANTHER" id="PTHR10502:SF102">
    <property type="entry name" value="ANNEXIN B11"/>
    <property type="match status" value="1"/>
</dbReference>
<dbReference type="SUPFAM" id="SSF47874">
    <property type="entry name" value="Annexin"/>
    <property type="match status" value="1"/>
</dbReference>
<dbReference type="Gene3D" id="1.10.220.10">
    <property type="entry name" value="Annexin"/>
    <property type="match status" value="4"/>
</dbReference>
<dbReference type="EMBL" id="JNBR01001666">
    <property type="protein sequence ID" value="OQR85503.1"/>
    <property type="molecule type" value="Genomic_DNA"/>
</dbReference>
<comment type="caution">
    <text evidence="4">The sequence shown here is derived from an EMBL/GenBank/DDBJ whole genome shotgun (WGS) entry which is preliminary data.</text>
</comment>
<comment type="similarity">
    <text evidence="1">Belongs to the annexin family.</text>
</comment>
<gene>
    <name evidence="4" type="ORF">ACHHYP_11753</name>
</gene>
<dbReference type="InterPro" id="IPR018502">
    <property type="entry name" value="Annexin_repeat"/>
</dbReference>
<dbReference type="STRING" id="1202772.A0A1V9YIE3"/>
<dbReference type="GO" id="GO:0005737">
    <property type="term" value="C:cytoplasm"/>
    <property type="evidence" value="ECO:0007669"/>
    <property type="project" value="TreeGrafter"/>
</dbReference>
<dbReference type="PANTHER" id="PTHR10502">
    <property type="entry name" value="ANNEXIN"/>
    <property type="match status" value="1"/>
</dbReference>
<dbReference type="PRINTS" id="PR00196">
    <property type="entry name" value="ANNEXIN"/>
</dbReference>
<dbReference type="GO" id="GO:0005886">
    <property type="term" value="C:plasma membrane"/>
    <property type="evidence" value="ECO:0007669"/>
    <property type="project" value="TreeGrafter"/>
</dbReference>
<accession>A0A1V9YIE3</accession>
<dbReference type="GO" id="GO:0005509">
    <property type="term" value="F:calcium ion binding"/>
    <property type="evidence" value="ECO:0007669"/>
    <property type="project" value="InterPro"/>
</dbReference>
<protein>
    <submittedName>
        <fullName evidence="4">Annexin (Annexin) Family</fullName>
    </submittedName>
</protein>
<dbReference type="GO" id="GO:0005544">
    <property type="term" value="F:calcium-dependent phospholipid binding"/>
    <property type="evidence" value="ECO:0007669"/>
    <property type="project" value="InterPro"/>
</dbReference>
<keyword evidence="5" id="KW-1185">Reference proteome</keyword>
<dbReference type="Pfam" id="PF00191">
    <property type="entry name" value="Annexin"/>
    <property type="match status" value="4"/>
</dbReference>
<organism evidence="4 5">
    <name type="scientific">Achlya hypogyna</name>
    <name type="common">Oomycete</name>
    <name type="synonym">Protoachlya hypogyna</name>
    <dbReference type="NCBI Taxonomy" id="1202772"/>
    <lineage>
        <taxon>Eukaryota</taxon>
        <taxon>Sar</taxon>
        <taxon>Stramenopiles</taxon>
        <taxon>Oomycota</taxon>
        <taxon>Saprolegniomycetes</taxon>
        <taxon>Saprolegniales</taxon>
        <taxon>Achlyaceae</taxon>
        <taxon>Achlya</taxon>
    </lineage>
</organism>
<dbReference type="SMART" id="SM00335">
    <property type="entry name" value="ANX"/>
    <property type="match status" value="4"/>
</dbReference>
<dbReference type="Proteomes" id="UP000243579">
    <property type="component" value="Unassembled WGS sequence"/>
</dbReference>
<keyword evidence="3" id="KW-0041">Annexin</keyword>
<dbReference type="OrthoDB" id="37886at2759"/>
<dbReference type="InterPro" id="IPR001464">
    <property type="entry name" value="Annexin"/>
</dbReference>
<dbReference type="PROSITE" id="PS51897">
    <property type="entry name" value="ANNEXIN_2"/>
    <property type="match status" value="4"/>
</dbReference>
<evidence type="ECO:0000256" key="1">
    <source>
        <dbReference type="ARBA" id="ARBA00007831"/>
    </source>
</evidence>
<evidence type="ECO:0000256" key="2">
    <source>
        <dbReference type="ARBA" id="ARBA00022737"/>
    </source>
</evidence>
<dbReference type="InterPro" id="IPR037104">
    <property type="entry name" value="Annexin_sf"/>
</dbReference>
<reference evidence="4 5" key="1">
    <citation type="journal article" date="2014" name="Genome Biol. Evol.">
        <title>The secreted proteins of Achlya hypogyna and Thraustotheca clavata identify the ancestral oomycete secretome and reveal gene acquisitions by horizontal gene transfer.</title>
        <authorList>
            <person name="Misner I."/>
            <person name="Blouin N."/>
            <person name="Leonard G."/>
            <person name="Richards T.A."/>
            <person name="Lane C.E."/>
        </authorList>
    </citation>
    <scope>NUCLEOTIDE SEQUENCE [LARGE SCALE GENOMIC DNA]</scope>
    <source>
        <strain evidence="4 5">ATCC 48635</strain>
    </source>
</reference>
<dbReference type="GO" id="GO:0001786">
    <property type="term" value="F:phosphatidylserine binding"/>
    <property type="evidence" value="ECO:0007669"/>
    <property type="project" value="TreeGrafter"/>
</dbReference>
<evidence type="ECO:0000313" key="4">
    <source>
        <dbReference type="EMBL" id="OQR85503.1"/>
    </source>
</evidence>